<accession>A0AAE0XSJ4</accession>
<keyword evidence="2" id="KW-1185">Reference proteome</keyword>
<protein>
    <submittedName>
        <fullName evidence="1">Uncharacterized protein</fullName>
    </submittedName>
</protein>
<sequence length="99" mass="11103">MLAGTVTVLPRLRIRLKNSEWSKRESPRGTGMRYLTVYLGRLDEATGQRSRKGDIKVVTPPEEFPFTLQALLITRLSDRLSWPAMNSSPASNGALFPND</sequence>
<dbReference type="AlphaFoldDB" id="A0AAE0XSJ4"/>
<proteinExistence type="predicted"/>
<name>A0AAE0XSJ4_9GAST</name>
<comment type="caution">
    <text evidence="1">The sequence shown here is derived from an EMBL/GenBank/DDBJ whole genome shotgun (WGS) entry which is preliminary data.</text>
</comment>
<dbReference type="EMBL" id="JAWDGP010007701">
    <property type="protein sequence ID" value="KAK3708261.1"/>
    <property type="molecule type" value="Genomic_DNA"/>
</dbReference>
<evidence type="ECO:0000313" key="2">
    <source>
        <dbReference type="Proteomes" id="UP001283361"/>
    </source>
</evidence>
<dbReference type="Proteomes" id="UP001283361">
    <property type="component" value="Unassembled WGS sequence"/>
</dbReference>
<reference evidence="1" key="1">
    <citation type="journal article" date="2023" name="G3 (Bethesda)">
        <title>A reference genome for the long-term kleptoplast-retaining sea slug Elysia crispata morphotype clarki.</title>
        <authorList>
            <person name="Eastman K.E."/>
            <person name="Pendleton A.L."/>
            <person name="Shaikh M.A."/>
            <person name="Suttiyut T."/>
            <person name="Ogas R."/>
            <person name="Tomko P."/>
            <person name="Gavelis G."/>
            <person name="Widhalm J.R."/>
            <person name="Wisecaver J.H."/>
        </authorList>
    </citation>
    <scope>NUCLEOTIDE SEQUENCE</scope>
    <source>
        <strain evidence="1">ECLA1</strain>
    </source>
</reference>
<gene>
    <name evidence="1" type="ORF">RRG08_023663</name>
</gene>
<evidence type="ECO:0000313" key="1">
    <source>
        <dbReference type="EMBL" id="KAK3708261.1"/>
    </source>
</evidence>
<organism evidence="1 2">
    <name type="scientific">Elysia crispata</name>
    <name type="common">lettuce slug</name>
    <dbReference type="NCBI Taxonomy" id="231223"/>
    <lineage>
        <taxon>Eukaryota</taxon>
        <taxon>Metazoa</taxon>
        <taxon>Spiralia</taxon>
        <taxon>Lophotrochozoa</taxon>
        <taxon>Mollusca</taxon>
        <taxon>Gastropoda</taxon>
        <taxon>Heterobranchia</taxon>
        <taxon>Euthyneura</taxon>
        <taxon>Panpulmonata</taxon>
        <taxon>Sacoglossa</taxon>
        <taxon>Placobranchoidea</taxon>
        <taxon>Plakobranchidae</taxon>
        <taxon>Elysia</taxon>
    </lineage>
</organism>